<proteinExistence type="predicted"/>
<reference evidence="4" key="1">
    <citation type="submission" date="2020-05" db="EMBL/GenBank/DDBJ databases">
        <authorList>
            <person name="Chiriac C."/>
            <person name="Salcher M."/>
            <person name="Ghai R."/>
            <person name="Kavagutti S V."/>
        </authorList>
    </citation>
    <scope>NUCLEOTIDE SEQUENCE</scope>
</reference>
<keyword evidence="2" id="KW-0677">Repeat</keyword>
<evidence type="ECO:0000256" key="2">
    <source>
        <dbReference type="ARBA" id="ARBA00022737"/>
    </source>
</evidence>
<dbReference type="InterPro" id="IPR006652">
    <property type="entry name" value="Kelch_1"/>
</dbReference>
<dbReference type="SMART" id="SM00612">
    <property type="entry name" value="Kelch"/>
    <property type="match status" value="4"/>
</dbReference>
<dbReference type="InterPro" id="IPR037293">
    <property type="entry name" value="Gal_Oxidase_central_sf"/>
</dbReference>
<feature type="region of interest" description="Disordered" evidence="3">
    <location>
        <begin position="397"/>
        <end position="425"/>
    </location>
</feature>
<dbReference type="AlphaFoldDB" id="A0A6J7I4K5"/>
<evidence type="ECO:0000256" key="1">
    <source>
        <dbReference type="ARBA" id="ARBA00022441"/>
    </source>
</evidence>
<evidence type="ECO:0000313" key="4">
    <source>
        <dbReference type="EMBL" id="CAB4925476.1"/>
    </source>
</evidence>
<dbReference type="PANTHER" id="PTHR24412">
    <property type="entry name" value="KELCH PROTEIN"/>
    <property type="match status" value="1"/>
</dbReference>
<sequence length="507" mass="51842">MSVTRLSAVAAPLPDGSVLVAGGWSGSIGSFTANDSADIFDPVSEQFTPAPNPMTVARVGAVAAPLPDGRVLIAGGLNGSSQILSSAEVFNPATQTFTAISGMNSPRYQAAAATLADGRVLIVGGGNGPSIASAEIFDPVTNTFSWTTSYSDVVQDAAAAPLLDGRVLIAGGLIATSPTGFAAWFNPLDATYKAIDPMAQTRWGASATTLLDGRVLIAGGVVDSYIEGSSVLFDQDQPLGPFGGPLSGSFFTSPKSAMARTRYRAVSALLPNGTVLIAGGASNTNGPARDSAEIFTPGPVARISGGTFGDQEVGRSLVQLVRVRNLGGQFPLRFSSGASVTVSSDFSIVADGCRGKTLEFQQDCDLEVRFTPSTTGTREALLTLSTNTAGTNVFTLSGTGDATGAGPKGDKGDKGDTGLQGSQGVKGAAGRDATVKCKVSYAKATKKTKVTCTVSRAKSASARLSRSGRTVARARVSRSGRVTLSGRLTRGTYRVSVGTAYVTIRVR</sequence>
<evidence type="ECO:0000256" key="3">
    <source>
        <dbReference type="SAM" id="MobiDB-lite"/>
    </source>
</evidence>
<dbReference type="Gene3D" id="2.130.10.80">
    <property type="entry name" value="Galactose oxidase/kelch, beta-propeller"/>
    <property type="match status" value="3"/>
</dbReference>
<dbReference type="InterPro" id="IPR013783">
    <property type="entry name" value="Ig-like_fold"/>
</dbReference>
<dbReference type="Pfam" id="PF01344">
    <property type="entry name" value="Kelch_1"/>
    <property type="match status" value="2"/>
</dbReference>
<organism evidence="4">
    <name type="scientific">freshwater metagenome</name>
    <dbReference type="NCBI Taxonomy" id="449393"/>
    <lineage>
        <taxon>unclassified sequences</taxon>
        <taxon>metagenomes</taxon>
        <taxon>ecological metagenomes</taxon>
    </lineage>
</organism>
<dbReference type="Gene3D" id="2.60.40.10">
    <property type="entry name" value="Immunoglobulins"/>
    <property type="match status" value="1"/>
</dbReference>
<accession>A0A6J7I4K5</accession>
<dbReference type="NCBIfam" id="NF012200">
    <property type="entry name" value="choice_anch_D"/>
    <property type="match status" value="1"/>
</dbReference>
<gene>
    <name evidence="4" type="ORF">UFOPK3674_00822</name>
</gene>
<dbReference type="InterPro" id="IPR015915">
    <property type="entry name" value="Kelch-typ_b-propeller"/>
</dbReference>
<dbReference type="EMBL" id="CAFBMX010000003">
    <property type="protein sequence ID" value="CAB4925476.1"/>
    <property type="molecule type" value="Genomic_DNA"/>
</dbReference>
<dbReference type="SUPFAM" id="SSF117281">
    <property type="entry name" value="Kelch motif"/>
    <property type="match status" value="1"/>
</dbReference>
<dbReference type="Gene3D" id="1.20.5.320">
    <property type="entry name" value="6-Phosphogluconate Dehydrogenase, domain 3"/>
    <property type="match status" value="1"/>
</dbReference>
<keyword evidence="1" id="KW-0880">Kelch repeat</keyword>
<dbReference type="PANTHER" id="PTHR24412:SF441">
    <property type="entry name" value="KELCH-LIKE PROTEIN 28"/>
    <property type="match status" value="1"/>
</dbReference>
<name>A0A6J7I4K5_9ZZZZ</name>
<protein>
    <submittedName>
        <fullName evidence="4">Unannotated protein</fullName>
    </submittedName>
</protein>